<keyword evidence="6" id="KW-1185">Reference proteome</keyword>
<dbReference type="InterPro" id="IPR001461">
    <property type="entry name" value="Aspartic_peptidase_A1"/>
</dbReference>
<reference evidence="7" key="1">
    <citation type="submission" date="2017-02" db="UniProtKB">
        <authorList>
            <consortium name="WormBaseParasite"/>
        </authorList>
    </citation>
    <scope>IDENTIFICATION</scope>
</reference>
<organism evidence="7">
    <name type="scientific">Anisakis simplex</name>
    <name type="common">Herring worm</name>
    <dbReference type="NCBI Taxonomy" id="6269"/>
    <lineage>
        <taxon>Eukaryota</taxon>
        <taxon>Metazoa</taxon>
        <taxon>Ecdysozoa</taxon>
        <taxon>Nematoda</taxon>
        <taxon>Chromadorea</taxon>
        <taxon>Rhabditida</taxon>
        <taxon>Spirurina</taxon>
        <taxon>Ascaridomorpha</taxon>
        <taxon>Ascaridoidea</taxon>
        <taxon>Anisakidae</taxon>
        <taxon>Anisakis</taxon>
        <taxon>Anisakis simplex complex</taxon>
    </lineage>
</organism>
<proteinExistence type="inferred from homology"/>
<keyword evidence="3" id="KW-0732">Signal</keyword>
<gene>
    <name evidence="5" type="ORF">ASIM_LOCUS931</name>
</gene>
<dbReference type="WBParaSite" id="ASIM_0000103601-mRNA-1">
    <property type="protein sequence ID" value="ASIM_0000103601-mRNA-1"/>
    <property type="gene ID" value="ASIM_0000103601"/>
</dbReference>
<evidence type="ECO:0000313" key="7">
    <source>
        <dbReference type="WBParaSite" id="ASIM_0000103601-mRNA-1"/>
    </source>
</evidence>
<dbReference type="OrthoDB" id="771136at2759"/>
<dbReference type="SUPFAM" id="SSF50630">
    <property type="entry name" value="Acid proteases"/>
    <property type="match status" value="1"/>
</dbReference>
<dbReference type="GO" id="GO:0006508">
    <property type="term" value="P:proteolysis"/>
    <property type="evidence" value="ECO:0007669"/>
    <property type="project" value="InterPro"/>
</dbReference>
<dbReference type="PANTHER" id="PTHR47966:SF40">
    <property type="entry name" value="ASPARTIC PROTEASE 3"/>
    <property type="match status" value="1"/>
</dbReference>
<dbReference type="EMBL" id="UYRR01000818">
    <property type="protein sequence ID" value="VDK18238.1"/>
    <property type="molecule type" value="Genomic_DNA"/>
</dbReference>
<evidence type="ECO:0000256" key="2">
    <source>
        <dbReference type="PIRSR" id="PIRSR601461-2"/>
    </source>
</evidence>
<feature type="domain" description="Peptidase A1" evidence="4">
    <location>
        <begin position="1"/>
        <end position="261"/>
    </location>
</feature>
<dbReference type="GO" id="GO:0005764">
    <property type="term" value="C:lysosome"/>
    <property type="evidence" value="ECO:0007669"/>
    <property type="project" value="TreeGrafter"/>
</dbReference>
<evidence type="ECO:0000313" key="6">
    <source>
        <dbReference type="Proteomes" id="UP000267096"/>
    </source>
</evidence>
<dbReference type="PANTHER" id="PTHR47966">
    <property type="entry name" value="BETA-SITE APP-CLEAVING ENZYME, ISOFORM A-RELATED"/>
    <property type="match status" value="1"/>
</dbReference>
<comment type="similarity">
    <text evidence="1">Belongs to the peptidase A1 family.</text>
</comment>
<keyword evidence="2" id="KW-1015">Disulfide bond</keyword>
<dbReference type="InterPro" id="IPR021109">
    <property type="entry name" value="Peptidase_aspartic_dom_sf"/>
</dbReference>
<evidence type="ECO:0000313" key="5">
    <source>
        <dbReference type="EMBL" id="VDK18238.1"/>
    </source>
</evidence>
<evidence type="ECO:0000256" key="1">
    <source>
        <dbReference type="ARBA" id="ARBA00007447"/>
    </source>
</evidence>
<dbReference type="InterPro" id="IPR033121">
    <property type="entry name" value="PEPTIDASE_A1"/>
</dbReference>
<dbReference type="CDD" id="cd05471">
    <property type="entry name" value="pepsin_like"/>
    <property type="match status" value="1"/>
</dbReference>
<dbReference type="Gene3D" id="2.40.70.10">
    <property type="entry name" value="Acid Proteases"/>
    <property type="match status" value="2"/>
</dbReference>
<dbReference type="Proteomes" id="UP000267096">
    <property type="component" value="Unassembled WGS sequence"/>
</dbReference>
<dbReference type="PROSITE" id="PS51767">
    <property type="entry name" value="PEPTIDASE_A1"/>
    <property type="match status" value="1"/>
</dbReference>
<feature type="chain" id="PRO_5043120712" evidence="3">
    <location>
        <begin position="21"/>
        <end position="261"/>
    </location>
</feature>
<evidence type="ECO:0000259" key="4">
    <source>
        <dbReference type="PROSITE" id="PS51767"/>
    </source>
</evidence>
<feature type="disulfide bond" evidence="2">
    <location>
        <begin position="91"/>
        <end position="96"/>
    </location>
</feature>
<dbReference type="InterPro" id="IPR034164">
    <property type="entry name" value="Pepsin-like_dom"/>
</dbReference>
<feature type="signal peptide" evidence="3">
    <location>
        <begin position="1"/>
        <end position="20"/>
    </location>
</feature>
<evidence type="ECO:0000256" key="3">
    <source>
        <dbReference type="SAM" id="SignalP"/>
    </source>
</evidence>
<protein>
    <submittedName>
        <fullName evidence="7">Peptidase A1 domain-containing protein</fullName>
    </submittedName>
</protein>
<accession>A0A0M3J0J8</accession>
<name>A0A0M3J0J8_ANISI</name>
<sequence length="261" mass="29350">MFPAIQFFIVLLALSCATDALYRVQLTRRKRILNAESKRKPSPSRSFRYSPNIFTYPPMLAEKQYDLPLNNHENVAIDTGSDVLWVNCAGCLAEECQERGAFDCSKSATCVLMEEKPKPIHYVQGNAWGPIDKDFVCILQDGIFGLSAEGESPELESAMGRLLRYSGCEDKKVAIWLNRDSEAENGGEMTICGVDKNHYQGDLVWIPLEHGPNWYVRMDDVLIGSHRISLGQTEAVIDSGWTIMAAPYEEYPKVTFIARNC</sequence>
<dbReference type="AlphaFoldDB" id="A0A0M3J0J8"/>
<dbReference type="GO" id="GO:0004190">
    <property type="term" value="F:aspartic-type endopeptidase activity"/>
    <property type="evidence" value="ECO:0007669"/>
    <property type="project" value="InterPro"/>
</dbReference>
<reference evidence="5 6" key="2">
    <citation type="submission" date="2018-11" db="EMBL/GenBank/DDBJ databases">
        <authorList>
            <consortium name="Pathogen Informatics"/>
        </authorList>
    </citation>
    <scope>NUCLEOTIDE SEQUENCE [LARGE SCALE GENOMIC DNA]</scope>
</reference>
<dbReference type="Pfam" id="PF00026">
    <property type="entry name" value="Asp"/>
    <property type="match status" value="2"/>
</dbReference>